<dbReference type="AlphaFoldDB" id="A0AAV4V943"/>
<evidence type="ECO:0000313" key="2">
    <source>
        <dbReference type="Proteomes" id="UP001054837"/>
    </source>
</evidence>
<gene>
    <name evidence="1" type="ORF">CDAR_37641</name>
</gene>
<proteinExistence type="predicted"/>
<sequence length="90" mass="10212">MCGSEYQMSQLKTPSFIRHPWGTNNSEIYISYHGEQKQVHWIGEMSSDVSLVSNLPSALQAIATAQLVFPVWWFLPKTPSDLLHLVPLRA</sequence>
<name>A0AAV4V943_9ARAC</name>
<dbReference type="EMBL" id="BPLQ01012557">
    <property type="protein sequence ID" value="GIY66198.1"/>
    <property type="molecule type" value="Genomic_DNA"/>
</dbReference>
<accession>A0AAV4V943</accession>
<organism evidence="1 2">
    <name type="scientific">Caerostris darwini</name>
    <dbReference type="NCBI Taxonomy" id="1538125"/>
    <lineage>
        <taxon>Eukaryota</taxon>
        <taxon>Metazoa</taxon>
        <taxon>Ecdysozoa</taxon>
        <taxon>Arthropoda</taxon>
        <taxon>Chelicerata</taxon>
        <taxon>Arachnida</taxon>
        <taxon>Araneae</taxon>
        <taxon>Araneomorphae</taxon>
        <taxon>Entelegynae</taxon>
        <taxon>Araneoidea</taxon>
        <taxon>Araneidae</taxon>
        <taxon>Caerostris</taxon>
    </lineage>
</organism>
<keyword evidence="2" id="KW-1185">Reference proteome</keyword>
<comment type="caution">
    <text evidence="1">The sequence shown here is derived from an EMBL/GenBank/DDBJ whole genome shotgun (WGS) entry which is preliminary data.</text>
</comment>
<dbReference type="Proteomes" id="UP001054837">
    <property type="component" value="Unassembled WGS sequence"/>
</dbReference>
<reference evidence="1 2" key="1">
    <citation type="submission" date="2021-06" db="EMBL/GenBank/DDBJ databases">
        <title>Caerostris darwini draft genome.</title>
        <authorList>
            <person name="Kono N."/>
            <person name="Arakawa K."/>
        </authorList>
    </citation>
    <scope>NUCLEOTIDE SEQUENCE [LARGE SCALE GENOMIC DNA]</scope>
</reference>
<feature type="non-terminal residue" evidence="1">
    <location>
        <position position="90"/>
    </location>
</feature>
<protein>
    <submittedName>
        <fullName evidence="1">Uncharacterized protein</fullName>
    </submittedName>
</protein>
<evidence type="ECO:0000313" key="1">
    <source>
        <dbReference type="EMBL" id="GIY66198.1"/>
    </source>
</evidence>